<protein>
    <recommendedName>
        <fullName evidence="2">carbonic anhydrase</fullName>
        <ecNumber evidence="2">4.2.1.1</ecNumber>
    </recommendedName>
</protein>
<evidence type="ECO:0000256" key="2">
    <source>
        <dbReference type="ARBA" id="ARBA00012925"/>
    </source>
</evidence>
<keyword evidence="3 7" id="KW-0479">Metal-binding</keyword>
<dbReference type="Gene3D" id="3.40.1050.10">
    <property type="entry name" value="Carbonic anhydrase"/>
    <property type="match status" value="1"/>
</dbReference>
<dbReference type="PANTHER" id="PTHR11002:SF76">
    <property type="entry name" value="CARBONIC ANHYDRASE"/>
    <property type="match status" value="1"/>
</dbReference>
<dbReference type="GO" id="GO:0004089">
    <property type="term" value="F:carbonate dehydratase activity"/>
    <property type="evidence" value="ECO:0007669"/>
    <property type="project" value="UniProtKB-EC"/>
</dbReference>
<feature type="binding site" evidence="7">
    <location>
        <position position="57"/>
    </location>
    <ligand>
        <name>Zn(2+)</name>
        <dbReference type="ChEBI" id="CHEBI:29105"/>
    </ligand>
</feature>
<comment type="catalytic activity">
    <reaction evidence="6">
        <text>hydrogencarbonate + H(+) = CO2 + H2O</text>
        <dbReference type="Rhea" id="RHEA:10748"/>
        <dbReference type="ChEBI" id="CHEBI:15377"/>
        <dbReference type="ChEBI" id="CHEBI:15378"/>
        <dbReference type="ChEBI" id="CHEBI:16526"/>
        <dbReference type="ChEBI" id="CHEBI:17544"/>
        <dbReference type="EC" id="4.2.1.1"/>
    </reaction>
</comment>
<reference evidence="8" key="2">
    <citation type="submission" date="2021-04" db="EMBL/GenBank/DDBJ databases">
        <authorList>
            <person name="Gilroy R."/>
        </authorList>
    </citation>
    <scope>NUCLEOTIDE SEQUENCE</scope>
    <source>
        <strain evidence="8">ChiSxjej3B15-1167</strain>
    </source>
</reference>
<dbReference type="AlphaFoldDB" id="A0A9D2BEX2"/>
<proteinExistence type="inferred from homology"/>
<dbReference type="PROSITE" id="PS00704">
    <property type="entry name" value="PROK_CO2_ANHYDRASE_1"/>
    <property type="match status" value="1"/>
</dbReference>
<dbReference type="Proteomes" id="UP000886805">
    <property type="component" value="Unassembled WGS sequence"/>
</dbReference>
<keyword evidence="5" id="KW-0456">Lyase</keyword>
<dbReference type="SUPFAM" id="SSF53056">
    <property type="entry name" value="beta-carbonic anhydrase, cab"/>
    <property type="match status" value="1"/>
</dbReference>
<gene>
    <name evidence="8" type="ORF">H9849_07960</name>
</gene>
<reference evidence="8" key="1">
    <citation type="journal article" date="2021" name="PeerJ">
        <title>Extensive microbial diversity within the chicken gut microbiome revealed by metagenomics and culture.</title>
        <authorList>
            <person name="Gilroy R."/>
            <person name="Ravi A."/>
            <person name="Getino M."/>
            <person name="Pursley I."/>
            <person name="Horton D.L."/>
            <person name="Alikhan N.F."/>
            <person name="Baker D."/>
            <person name="Gharbi K."/>
            <person name="Hall N."/>
            <person name="Watson M."/>
            <person name="Adriaenssens E.M."/>
            <person name="Foster-Nyarko E."/>
            <person name="Jarju S."/>
            <person name="Secka A."/>
            <person name="Antonio M."/>
            <person name="Oren A."/>
            <person name="Chaudhuri R.R."/>
            <person name="La Ragione R."/>
            <person name="Hildebrand F."/>
            <person name="Pallen M.J."/>
        </authorList>
    </citation>
    <scope>NUCLEOTIDE SEQUENCE</scope>
    <source>
        <strain evidence="8">ChiSxjej3B15-1167</strain>
    </source>
</reference>
<dbReference type="Pfam" id="PF00484">
    <property type="entry name" value="Pro_CA"/>
    <property type="match status" value="1"/>
</dbReference>
<evidence type="ECO:0000256" key="5">
    <source>
        <dbReference type="ARBA" id="ARBA00023239"/>
    </source>
</evidence>
<keyword evidence="4 7" id="KW-0862">Zinc</keyword>
<evidence type="ECO:0000256" key="4">
    <source>
        <dbReference type="ARBA" id="ARBA00022833"/>
    </source>
</evidence>
<evidence type="ECO:0000256" key="1">
    <source>
        <dbReference type="ARBA" id="ARBA00006217"/>
    </source>
</evidence>
<comment type="cofactor">
    <cofactor evidence="7">
        <name>Zn(2+)</name>
        <dbReference type="ChEBI" id="CHEBI:29105"/>
    </cofactor>
    <text evidence="7">Binds 1 zinc ion per subunit.</text>
</comment>
<dbReference type="EMBL" id="DXEQ01000233">
    <property type="protein sequence ID" value="HIX72942.1"/>
    <property type="molecule type" value="Genomic_DNA"/>
</dbReference>
<dbReference type="EC" id="4.2.1.1" evidence="2"/>
<dbReference type="PANTHER" id="PTHR11002">
    <property type="entry name" value="CARBONIC ANHYDRASE"/>
    <property type="match status" value="1"/>
</dbReference>
<evidence type="ECO:0000256" key="6">
    <source>
        <dbReference type="ARBA" id="ARBA00048348"/>
    </source>
</evidence>
<dbReference type="GO" id="GO:0008270">
    <property type="term" value="F:zinc ion binding"/>
    <property type="evidence" value="ECO:0007669"/>
    <property type="project" value="InterPro"/>
</dbReference>
<evidence type="ECO:0000256" key="7">
    <source>
        <dbReference type="PIRSR" id="PIRSR601765-1"/>
    </source>
</evidence>
<sequence>MKHIDVIDCDTALNRLMAGNQEYLIAKEGKGNISEEIRILTHEYGQKPYAIVIACSDSRVIPEKIFMVGIGEIFTIRVAGNVIGDFELGSIEYAAEHLGVKLIVVMGHSRCGAVDAAIHNAGHDSIVHITDEIRHAIGAETDPVCCEKLNIRHSIKCIKKSPLLQSYLHDGSLKIVGAYYHTRSGKVELLPEAEGSAL</sequence>
<accession>A0A9D2BEX2</accession>
<feature type="binding site" evidence="7">
    <location>
        <position position="108"/>
    </location>
    <ligand>
        <name>Zn(2+)</name>
        <dbReference type="ChEBI" id="CHEBI:29105"/>
    </ligand>
</feature>
<feature type="binding site" evidence="7">
    <location>
        <position position="111"/>
    </location>
    <ligand>
        <name>Zn(2+)</name>
        <dbReference type="ChEBI" id="CHEBI:29105"/>
    </ligand>
</feature>
<dbReference type="InterPro" id="IPR015892">
    <property type="entry name" value="Carbonic_anhydrase_CS"/>
</dbReference>
<dbReference type="InterPro" id="IPR001765">
    <property type="entry name" value="Carbonic_anhydrase"/>
</dbReference>
<feature type="binding site" evidence="7">
    <location>
        <position position="55"/>
    </location>
    <ligand>
        <name>Zn(2+)</name>
        <dbReference type="ChEBI" id="CHEBI:29105"/>
    </ligand>
</feature>
<evidence type="ECO:0000313" key="8">
    <source>
        <dbReference type="EMBL" id="HIX72942.1"/>
    </source>
</evidence>
<dbReference type="GO" id="GO:0015976">
    <property type="term" value="P:carbon utilization"/>
    <property type="evidence" value="ECO:0007669"/>
    <property type="project" value="InterPro"/>
</dbReference>
<name>A0A9D2BEX2_9FIRM</name>
<comment type="caution">
    <text evidence="8">The sequence shown here is derived from an EMBL/GenBank/DDBJ whole genome shotgun (WGS) entry which is preliminary data.</text>
</comment>
<organism evidence="8 9">
    <name type="scientific">Candidatus Anaerobutyricum stercoripullorum</name>
    <dbReference type="NCBI Taxonomy" id="2838456"/>
    <lineage>
        <taxon>Bacteria</taxon>
        <taxon>Bacillati</taxon>
        <taxon>Bacillota</taxon>
        <taxon>Clostridia</taxon>
        <taxon>Lachnospirales</taxon>
        <taxon>Lachnospiraceae</taxon>
        <taxon>Anaerobutyricum</taxon>
    </lineage>
</organism>
<evidence type="ECO:0000256" key="3">
    <source>
        <dbReference type="ARBA" id="ARBA00022723"/>
    </source>
</evidence>
<dbReference type="SMART" id="SM00947">
    <property type="entry name" value="Pro_CA"/>
    <property type="match status" value="1"/>
</dbReference>
<dbReference type="InterPro" id="IPR036874">
    <property type="entry name" value="Carbonic_anhydrase_sf"/>
</dbReference>
<evidence type="ECO:0000313" key="9">
    <source>
        <dbReference type="Proteomes" id="UP000886805"/>
    </source>
</evidence>
<comment type="similarity">
    <text evidence="1">Belongs to the beta-class carbonic anhydrase family.</text>
</comment>